<evidence type="ECO:0000313" key="5">
    <source>
        <dbReference type="Proteomes" id="UP000603453"/>
    </source>
</evidence>
<feature type="transmembrane region" description="Helical" evidence="2">
    <location>
        <begin position="404"/>
        <end position="428"/>
    </location>
</feature>
<dbReference type="AlphaFoldDB" id="A0A8H7RNW0"/>
<keyword evidence="2" id="KW-1133">Transmembrane helix</keyword>
<evidence type="ECO:0000256" key="3">
    <source>
        <dbReference type="SAM" id="SignalP"/>
    </source>
</evidence>
<protein>
    <recommendedName>
        <fullName evidence="6">Galactose oxidase</fullName>
    </recommendedName>
</protein>
<keyword evidence="2" id="KW-0472">Membrane</keyword>
<keyword evidence="3" id="KW-0732">Signal</keyword>
<dbReference type="OrthoDB" id="10251809at2759"/>
<comment type="caution">
    <text evidence="4">The sequence shown here is derived from an EMBL/GenBank/DDBJ whole genome shotgun (WGS) entry which is preliminary data.</text>
</comment>
<gene>
    <name evidence="4" type="ORF">INT47_011222</name>
</gene>
<name>A0A8H7RNW0_9FUNG</name>
<evidence type="ECO:0000256" key="2">
    <source>
        <dbReference type="SAM" id="Phobius"/>
    </source>
</evidence>
<feature type="signal peptide" evidence="3">
    <location>
        <begin position="1"/>
        <end position="21"/>
    </location>
</feature>
<sequence length="523" mass="58787">MKQLQINYWLLLFISTSFVVAQDASNTPRFGASCGYLVNKIFCFGGAEDILTSIPSNTMHMLDLTTFIAEEPEGLSTKWVKLNTDTKTQNIQPRSNPQSAGLSDGKTLLIVGGDIYGNSSGVPQALSFNCETMTWNTYKNYEEPPFGYRQISDASSVYVPKYGLMVHGGIETEYNNSYAWLGEDISKYIDDRLEARLIGYIGLQIVDIRNTSNPWRQYELENGRSFTFPYRQAAIFDDRFNDIYFFGGSYYDTGYSRKTAFTFDRVNMFNFTTNDWAEKRLNGQPPSQRFGHTATVVGPNQRHVLIYGGQNDDSDRRNENTSFTYNYLTNVDSAIDPSNERLFGIETEFKLAENILILNVTNPLNITLINKLDDPSNILPTDTATETSTNTNTGDKGRGLTTSAIIGIAVGVSVAGISLIAFIILYIIKKKKSKTTEKEESLMEVDWEKIENEYKNPPAKYPEGHFKYLSQVPDDISSNEITQVSSSGPILSQDKPTIQNPDAIDHDEVNEVDIDQLQKPNKL</sequence>
<evidence type="ECO:0008006" key="6">
    <source>
        <dbReference type="Google" id="ProtNLM"/>
    </source>
</evidence>
<dbReference type="PANTHER" id="PTHR23244">
    <property type="entry name" value="KELCH REPEAT DOMAIN"/>
    <property type="match status" value="1"/>
</dbReference>
<reference evidence="4" key="1">
    <citation type="submission" date="2020-12" db="EMBL/GenBank/DDBJ databases">
        <title>Metabolic potential, ecology and presence of endohyphal bacteria is reflected in genomic diversity of Mucoromycotina.</title>
        <authorList>
            <person name="Muszewska A."/>
            <person name="Okrasinska A."/>
            <person name="Steczkiewicz K."/>
            <person name="Drgas O."/>
            <person name="Orlowska M."/>
            <person name="Perlinska-Lenart U."/>
            <person name="Aleksandrzak-Piekarczyk T."/>
            <person name="Szatraj K."/>
            <person name="Zielenkiewicz U."/>
            <person name="Pilsyk S."/>
            <person name="Malc E."/>
            <person name="Mieczkowski P."/>
            <person name="Kruszewska J.S."/>
            <person name="Biernat P."/>
            <person name="Pawlowska J."/>
        </authorList>
    </citation>
    <scope>NUCLEOTIDE SEQUENCE</scope>
    <source>
        <strain evidence="4">WA0000017839</strain>
    </source>
</reference>
<keyword evidence="2" id="KW-0812">Transmembrane</keyword>
<keyword evidence="5" id="KW-1185">Reference proteome</keyword>
<feature type="compositionally biased region" description="Polar residues" evidence="1">
    <location>
        <begin position="477"/>
        <end position="500"/>
    </location>
</feature>
<accession>A0A8H7RNW0</accession>
<organism evidence="4 5">
    <name type="scientific">Mucor saturninus</name>
    <dbReference type="NCBI Taxonomy" id="64648"/>
    <lineage>
        <taxon>Eukaryota</taxon>
        <taxon>Fungi</taxon>
        <taxon>Fungi incertae sedis</taxon>
        <taxon>Mucoromycota</taxon>
        <taxon>Mucoromycotina</taxon>
        <taxon>Mucoromycetes</taxon>
        <taxon>Mucorales</taxon>
        <taxon>Mucorineae</taxon>
        <taxon>Mucoraceae</taxon>
        <taxon>Mucor</taxon>
    </lineage>
</organism>
<dbReference type="EMBL" id="JAEPRD010000004">
    <property type="protein sequence ID" value="KAG2213073.1"/>
    <property type="molecule type" value="Genomic_DNA"/>
</dbReference>
<proteinExistence type="predicted"/>
<dbReference type="Gene3D" id="2.120.10.80">
    <property type="entry name" value="Kelch-type beta propeller"/>
    <property type="match status" value="2"/>
</dbReference>
<dbReference type="PANTHER" id="PTHR23244:SF456">
    <property type="entry name" value="MULTIPLE EPIDERMAL GROWTH FACTOR-LIKE DOMAINS PROTEIN 8"/>
    <property type="match status" value="1"/>
</dbReference>
<feature type="chain" id="PRO_5034999033" description="Galactose oxidase" evidence="3">
    <location>
        <begin position="22"/>
        <end position="523"/>
    </location>
</feature>
<dbReference type="SUPFAM" id="SSF117281">
    <property type="entry name" value="Kelch motif"/>
    <property type="match status" value="2"/>
</dbReference>
<evidence type="ECO:0000256" key="1">
    <source>
        <dbReference type="SAM" id="MobiDB-lite"/>
    </source>
</evidence>
<evidence type="ECO:0000313" key="4">
    <source>
        <dbReference type="EMBL" id="KAG2213073.1"/>
    </source>
</evidence>
<dbReference type="Proteomes" id="UP000603453">
    <property type="component" value="Unassembled WGS sequence"/>
</dbReference>
<dbReference type="InterPro" id="IPR015915">
    <property type="entry name" value="Kelch-typ_b-propeller"/>
</dbReference>
<feature type="region of interest" description="Disordered" evidence="1">
    <location>
        <begin position="477"/>
        <end position="523"/>
    </location>
</feature>